<dbReference type="InterPro" id="IPR011701">
    <property type="entry name" value="MFS"/>
</dbReference>
<feature type="transmembrane region" description="Helical" evidence="6">
    <location>
        <begin position="338"/>
        <end position="365"/>
    </location>
</feature>
<evidence type="ECO:0000256" key="6">
    <source>
        <dbReference type="SAM" id="Phobius"/>
    </source>
</evidence>
<evidence type="ECO:0000256" key="1">
    <source>
        <dbReference type="ARBA" id="ARBA00004651"/>
    </source>
</evidence>
<dbReference type="InterPro" id="IPR000849">
    <property type="entry name" value="Sugar_P_transporter"/>
</dbReference>
<dbReference type="GO" id="GO:0022857">
    <property type="term" value="F:transmembrane transporter activity"/>
    <property type="evidence" value="ECO:0007669"/>
    <property type="project" value="InterPro"/>
</dbReference>
<evidence type="ECO:0000313" key="9">
    <source>
        <dbReference type="Proteomes" id="UP000193040"/>
    </source>
</evidence>
<protein>
    <recommendedName>
        <fullName evidence="7">Major facilitator superfamily (MFS) profile domain-containing protein</fullName>
    </recommendedName>
</protein>
<evidence type="ECO:0000313" key="8">
    <source>
        <dbReference type="EMBL" id="ORJ55685.1"/>
    </source>
</evidence>
<dbReference type="CDD" id="cd17319">
    <property type="entry name" value="MFS_ExuT_GudP_like"/>
    <property type="match status" value="1"/>
</dbReference>
<dbReference type="Proteomes" id="UP000193040">
    <property type="component" value="Unassembled WGS sequence"/>
</dbReference>
<dbReference type="InterPro" id="IPR020846">
    <property type="entry name" value="MFS_dom"/>
</dbReference>
<reference evidence="8 9" key="1">
    <citation type="submission" date="2017-03" db="EMBL/GenBank/DDBJ databases">
        <title>Genomic insights into Mycobacterium simiae human colonization.</title>
        <authorList>
            <person name="Steffani J.L."/>
            <person name="Brunck M.E."/>
            <person name="Cruz E."/>
            <person name="Montiel R."/>
            <person name="Barona F."/>
        </authorList>
    </citation>
    <scope>NUCLEOTIDE SEQUENCE [LARGE SCALE GENOMIC DNA]</scope>
    <source>
        <strain evidence="8 9">MsiGto</strain>
    </source>
</reference>
<keyword evidence="9" id="KW-1185">Reference proteome</keyword>
<feature type="transmembrane region" description="Helical" evidence="6">
    <location>
        <begin position="216"/>
        <end position="235"/>
    </location>
</feature>
<comment type="subcellular location">
    <subcellularLocation>
        <location evidence="1">Cell membrane</location>
        <topology evidence="1">Multi-pass membrane protein</topology>
    </subcellularLocation>
</comment>
<dbReference type="PANTHER" id="PTHR11662:SF399">
    <property type="entry name" value="FI19708P1-RELATED"/>
    <property type="match status" value="1"/>
</dbReference>
<dbReference type="PIRSF" id="PIRSF002808">
    <property type="entry name" value="Hexose_phosphate_transp"/>
    <property type="match status" value="1"/>
</dbReference>
<dbReference type="SUPFAM" id="SSF103473">
    <property type="entry name" value="MFS general substrate transporter"/>
    <property type="match status" value="1"/>
</dbReference>
<dbReference type="InterPro" id="IPR050382">
    <property type="entry name" value="MFS_Na/Anion_cotransporter"/>
</dbReference>
<evidence type="ECO:0000256" key="4">
    <source>
        <dbReference type="ARBA" id="ARBA00022989"/>
    </source>
</evidence>
<feature type="transmembrane region" description="Helical" evidence="6">
    <location>
        <begin position="134"/>
        <end position="158"/>
    </location>
</feature>
<dbReference type="Pfam" id="PF07690">
    <property type="entry name" value="MFS_1"/>
    <property type="match status" value="1"/>
</dbReference>
<keyword evidence="2" id="KW-1003">Cell membrane</keyword>
<dbReference type="GO" id="GO:0005886">
    <property type="term" value="C:plasma membrane"/>
    <property type="evidence" value="ECO:0007669"/>
    <property type="project" value="UniProtKB-SubCell"/>
</dbReference>
<keyword evidence="5 6" id="KW-0472">Membrane</keyword>
<gene>
    <name evidence="8" type="ORF">B5M45_25435</name>
</gene>
<feature type="transmembrane region" description="Helical" evidence="6">
    <location>
        <begin position="164"/>
        <end position="184"/>
    </location>
</feature>
<proteinExistence type="predicted"/>
<dbReference type="PROSITE" id="PS50850">
    <property type="entry name" value="MFS"/>
    <property type="match status" value="1"/>
</dbReference>
<dbReference type="EMBL" id="MZZM01000030">
    <property type="protein sequence ID" value="ORJ55685.1"/>
    <property type="molecule type" value="Genomic_DNA"/>
</dbReference>
<feature type="transmembrane region" description="Helical" evidence="6">
    <location>
        <begin position="47"/>
        <end position="68"/>
    </location>
</feature>
<dbReference type="STRING" id="1784.VC42_11800"/>
<feature type="transmembrane region" description="Helical" evidence="6">
    <location>
        <begin position="307"/>
        <end position="326"/>
    </location>
</feature>
<dbReference type="InterPro" id="IPR036259">
    <property type="entry name" value="MFS_trans_sf"/>
</dbReference>
<dbReference type="Gene3D" id="1.20.1250.20">
    <property type="entry name" value="MFS general substrate transporter like domains"/>
    <property type="match status" value="2"/>
</dbReference>
<dbReference type="AlphaFoldDB" id="A0A1X0XS05"/>
<feature type="domain" description="Major facilitator superfamily (MFS) profile" evidence="7">
    <location>
        <begin position="10"/>
        <end position="397"/>
    </location>
</feature>
<keyword evidence="3 6" id="KW-0812">Transmembrane</keyword>
<name>A0A1X0XS05_MYCSI</name>
<feature type="transmembrane region" description="Helical" evidence="6">
    <location>
        <begin position="282"/>
        <end position="301"/>
    </location>
</feature>
<accession>A0A1X0XS05</accession>
<sequence>MTLTRSRWTIIAVLFVTWLISYFDRSLIATALPFIGRDFGLSPTLKGFVSSAFFIGYAAVQIPGGILADRVGPRRVAFAAVLGWSIFCALTGAAGSILTLITVRILFGLTEGAFSPASWKILSMAVDETNRARANALMLTSNLVGPALAPIVLAPFIASIGWRPAFWCLAVPGIFAAFICLKFLPAAKNGSGANNDGQSDTPAEPISMRKALMNPVIGKLFLIWGTWDITWWGFISWVPSYLYSGRAFSLEKTGLLASLPFAVGILGMLGAGYAADRIAKRRTVIMVCLVGNATFLTLLALAKSPGAAIACLIGVGFFLPAMYGPFWSLPMQLLPSSLMGAGAGLINFAGQLAGFISPIVIGWTIAVTGTYTAGFLFLAAAAVICLLITASLREPSQEVPQPATVSSAS</sequence>
<evidence type="ECO:0000256" key="3">
    <source>
        <dbReference type="ARBA" id="ARBA00022692"/>
    </source>
</evidence>
<keyword evidence="4 6" id="KW-1133">Transmembrane helix</keyword>
<feature type="transmembrane region" description="Helical" evidence="6">
    <location>
        <begin position="371"/>
        <end position="392"/>
    </location>
</feature>
<comment type="caution">
    <text evidence="8">The sequence shown here is derived from an EMBL/GenBank/DDBJ whole genome shotgun (WGS) entry which is preliminary data.</text>
</comment>
<evidence type="ECO:0000256" key="2">
    <source>
        <dbReference type="ARBA" id="ARBA00022475"/>
    </source>
</evidence>
<feature type="transmembrane region" description="Helical" evidence="6">
    <location>
        <begin position="75"/>
        <end position="95"/>
    </location>
</feature>
<organism evidence="8 9">
    <name type="scientific">Mycobacterium simiae</name>
    <name type="common">Mycobacterium habana</name>
    <dbReference type="NCBI Taxonomy" id="1784"/>
    <lineage>
        <taxon>Bacteria</taxon>
        <taxon>Bacillati</taxon>
        <taxon>Actinomycetota</taxon>
        <taxon>Actinomycetes</taxon>
        <taxon>Mycobacteriales</taxon>
        <taxon>Mycobacteriaceae</taxon>
        <taxon>Mycobacterium</taxon>
        <taxon>Mycobacterium simiae complex</taxon>
    </lineage>
</organism>
<evidence type="ECO:0000256" key="5">
    <source>
        <dbReference type="ARBA" id="ARBA00023136"/>
    </source>
</evidence>
<feature type="transmembrane region" description="Helical" evidence="6">
    <location>
        <begin position="255"/>
        <end position="275"/>
    </location>
</feature>
<dbReference type="PANTHER" id="PTHR11662">
    <property type="entry name" value="SOLUTE CARRIER FAMILY 17"/>
    <property type="match status" value="1"/>
</dbReference>
<evidence type="ECO:0000259" key="7">
    <source>
        <dbReference type="PROSITE" id="PS50850"/>
    </source>
</evidence>